<comment type="caution">
    <text evidence="6">The sequence shown here is derived from an EMBL/GenBank/DDBJ whole genome shotgun (WGS) entry which is preliminary data.</text>
</comment>
<evidence type="ECO:0000256" key="1">
    <source>
        <dbReference type="ARBA" id="ARBA00001957"/>
    </source>
</evidence>
<feature type="domain" description="Carrier" evidence="5">
    <location>
        <begin position="1767"/>
        <end position="1846"/>
    </location>
</feature>
<dbReference type="FunFam" id="3.30.300.30:FF:000010">
    <property type="entry name" value="Enterobactin synthetase component F"/>
    <property type="match status" value="1"/>
</dbReference>
<dbReference type="SMART" id="SM01294">
    <property type="entry name" value="PKS_PP_betabranch"/>
    <property type="match status" value="1"/>
</dbReference>
<dbReference type="GO" id="GO:0044550">
    <property type="term" value="P:secondary metabolite biosynthetic process"/>
    <property type="evidence" value="ECO:0007669"/>
    <property type="project" value="UniProtKB-ARBA"/>
</dbReference>
<keyword evidence="2" id="KW-0596">Phosphopantetheine</keyword>
<dbReference type="FunFam" id="3.40.50.12780:FF:000012">
    <property type="entry name" value="Non-ribosomal peptide synthetase"/>
    <property type="match status" value="1"/>
</dbReference>
<keyword evidence="7" id="KW-1185">Reference proteome</keyword>
<dbReference type="Pfam" id="PF00668">
    <property type="entry name" value="Condensation"/>
    <property type="match status" value="6"/>
</dbReference>
<dbReference type="InterPro" id="IPR010071">
    <property type="entry name" value="AA_adenyl_dom"/>
</dbReference>
<dbReference type="RefSeq" id="WP_099643598.1">
    <property type="nucleotide sequence ID" value="NZ_NKHF01000096.1"/>
</dbReference>
<evidence type="ECO:0000259" key="5">
    <source>
        <dbReference type="PROSITE" id="PS50075"/>
    </source>
</evidence>
<feature type="domain" description="Carrier" evidence="5">
    <location>
        <begin position="5925"/>
        <end position="6000"/>
    </location>
</feature>
<feature type="compositionally biased region" description="Basic residues" evidence="4">
    <location>
        <begin position="7037"/>
        <end position="7053"/>
    </location>
</feature>
<dbReference type="GO" id="GO:0031177">
    <property type="term" value="F:phosphopantetheine binding"/>
    <property type="evidence" value="ECO:0007669"/>
    <property type="project" value="InterPro"/>
</dbReference>
<dbReference type="SUPFAM" id="SSF52777">
    <property type="entry name" value="CoA-dependent acyltransferases"/>
    <property type="match status" value="13"/>
</dbReference>
<dbReference type="CDD" id="cd19531">
    <property type="entry name" value="LCL_NRPS-like"/>
    <property type="match status" value="5"/>
</dbReference>
<dbReference type="InterPro" id="IPR009081">
    <property type="entry name" value="PP-bd_ACP"/>
</dbReference>
<dbReference type="Gene3D" id="3.30.300.30">
    <property type="match status" value="7"/>
</dbReference>
<dbReference type="Pfam" id="PF13193">
    <property type="entry name" value="AMP-binding_C"/>
    <property type="match status" value="3"/>
</dbReference>
<dbReference type="NCBIfam" id="NF003417">
    <property type="entry name" value="PRK04813.1"/>
    <property type="match status" value="7"/>
</dbReference>
<name>A0A2A5JL55_PSEO7</name>
<dbReference type="PROSITE" id="PS00455">
    <property type="entry name" value="AMP_BINDING"/>
    <property type="match status" value="6"/>
</dbReference>
<proteinExistence type="predicted"/>
<accession>A0A2A5JL55</accession>
<dbReference type="Gene3D" id="3.40.50.12780">
    <property type="entry name" value="N-terminal domain of ligase-like"/>
    <property type="match status" value="3"/>
</dbReference>
<dbReference type="SUPFAM" id="SSF47336">
    <property type="entry name" value="ACP-like"/>
    <property type="match status" value="7"/>
</dbReference>
<dbReference type="PROSITE" id="PS00012">
    <property type="entry name" value="PHOSPHOPANTETHEINE"/>
    <property type="match status" value="6"/>
</dbReference>
<dbReference type="Proteomes" id="UP000228621">
    <property type="component" value="Unassembled WGS sequence"/>
</dbReference>
<dbReference type="InterPro" id="IPR020845">
    <property type="entry name" value="AMP-binding_CS"/>
</dbReference>
<dbReference type="PANTHER" id="PTHR45527:SF14">
    <property type="entry name" value="PLIPASTATIN SYNTHASE SUBUNIT B"/>
    <property type="match status" value="1"/>
</dbReference>
<dbReference type="Pfam" id="PF00550">
    <property type="entry name" value="PP-binding"/>
    <property type="match status" value="7"/>
</dbReference>
<evidence type="ECO:0000256" key="2">
    <source>
        <dbReference type="ARBA" id="ARBA00022450"/>
    </source>
</evidence>
<dbReference type="CDD" id="cd05930">
    <property type="entry name" value="A_NRPS"/>
    <property type="match status" value="3"/>
</dbReference>
<dbReference type="InterPro" id="IPR045851">
    <property type="entry name" value="AMP-bd_C_sf"/>
</dbReference>
<dbReference type="SUPFAM" id="SSF56801">
    <property type="entry name" value="Acetyl-CoA synthetase-like"/>
    <property type="match status" value="7"/>
</dbReference>
<reference evidence="7" key="1">
    <citation type="journal article" date="2019" name="Genome Announc.">
        <title>Draft Genome Sequence of Pseudoalteromonas piscicida Strain 36Y ROTHPW, an Hypersaline Seawater Isolate from the South Coast of Sonora, Mexico.</title>
        <authorList>
            <person name="Sanchez-Diaz R."/>
            <person name="Molina-Garza Z.J."/>
            <person name="Cruz-Suarez L.E."/>
            <person name="Selvin J."/>
            <person name="Kiran G.S."/>
            <person name="Ibarra-Gamez J.C."/>
            <person name="Gomez-Gil B."/>
            <person name="Galaviz-Silva L."/>
        </authorList>
    </citation>
    <scope>NUCLEOTIDE SEQUENCE [LARGE SCALE GENOMIC DNA]</scope>
    <source>
        <strain evidence="7">36Y_RITHPW</strain>
    </source>
</reference>
<dbReference type="OrthoDB" id="9757559at2"/>
<sequence>MNNNSKTSMQLSTAARWFESQAKRGFRSAIPASENIQHSANQEHTHYVADVSSLLSATEASASSTLLTAFIAYLARLTLHSEQVLAVETAPLSQQIALFNIDLTSDFSQAIRECETTLASAAPVSNEALSQLALQHELESHAGCAAFTQLGFASCSQSAEVNLSQMAILLCLRHTESGYSCEMSFATALYSEAIAHSLFSGFLGFLEAATSTPQAPLNTLALVGEQAETLLELGQPNYQAKAEISDLVSVFRARVAAHPQQIAVREEALHLTYEQLDKRSEQLAHILQGLGVSSGDTVAVALPRSAALVETCLAIVKLGAAYVPIALNTPIERLTLLHEQCQFAALVCGESFTLRVPDVAVINLDKTALSEAAIEPVISELDPSTRACILYTSGSTGKPKGVILKHGGLNRIALNLDHVDTDQSSVVAFCNNTAFDACSFEMWLALLNGASLAVISQEQVQDPRRFGNALTQHGVTHSFLTVALVNLYVQVDPSILCGLEALWFGGEVIPVETCRRLLQHSFSGKLIACYGPTENSVFSTTHLLDELALEQNSVALGRACAYSNHYVLDPQGQLLPLGVTGELYLAGDGLAEGYLAAPTLTEQAFVSDPFNLGTMYRSGDLVWMDEHAVLHFVGRADNQVKIRGHRIEPEEVQVQLGQHPDIAQSHVRVMTRNGQKYLAAFICFTNTTTLSAERRAELLSWLAERLPPYMLPSSITQVSGFTLNANGKIDKAALPEPSAADRGEQSEYIAPQGELEAAMATLWQTVLEVKAGRTDNFYHLGGDSIAAMKLVHHAYLHGFELDPACISRHPRLHEMAVHLQPLRDVELQAACATDKKLASAAQQRMYFMQQLDPHSVAYNLGVTLTSQTPIDAKRLAVAVNELIHQHEVLTQGFAYDGKLWRETRRFDGVTEHACTSEQDVNTQLHLLNQQVYDLNTDCLFRVALLTHNNSATLYIGAHHSIVDGWSLDIILRTLHSLYHGVEHNEEARAFDDYCQLEQQWLTSEQAELSTDFWSQYLAEHNPSSALPFDFAKKADHKARAAVHKQVISNDINLRVSELAKRWQLTPFNVFLSAFYAQLGYQNGERQLTLGTAVAGREWGGFADTVGMFVNTLALNFSVDLSNSFQAICKQVGTENQQAFAQQQLPYERVQHSISGSESLFNVMFDMQNAITWGGNSEANWSSARMRVDDPQFDLTVTLESQHDGLNIICEYDAGLYQEATIVRFISAYRELIGKACEHPEQPLYELMALTSQEQQLVDNYASVRANSYPHQHYLDAFDASVAEFADAIAVQDSHTTLTYAQLDQQACALARALVEAGVKLEQPVAVHLARGHKVLVAMLAIAKAGGSYLPFDMRLPAQRIRSLIEDQSIEFVISDSEGPFTGVTVVGSDAVGCDTIELTQIPRFAAQLAYTLFTSGTTGKPKGAMTTHQGMVNHNYALLDELSFSTSDCFVQTAALSFDISVWQHLAPLMCGARVAILSDQEVLDPLLFLQALAHYNASVLQVVPAQLQQLIDQAAQLAHDPLAALRILIPTGEALPPSLARTWFDNYSIPMFNAYGPAECSDDVTLHHLSVAPPAHQSVLPIGKPITECGVYLLDEALQPVPVGAIGEICIAGEVVLGRGYLNAPALTANAFVANPFGAPGSRMYKTGDLGRFNFAGELEFVGRRDFQIKIRGMRIEIGEIESVMEMAPNTARCIVCAEQGLLLAYLESELSVDTLRLHAQEQLPEHMVPSYFVVMDNLPVTANGKVDRKALPTLAQVRTMEVGESPCGEVEQYLAKQYAQLLDLEVSQVYRDAHFFRLGGHSLLAMKLISALRKHYSLNEKATVKAIFDYPNLSELATFVAQSTIAPGEVLAQVTLADNQHFALTQTQQQMLWFEKLQPGTALYNMPNAWQIHGELESAKLEAAVTFLQRKHPMLRARIDEAHNLQFISEHIQPLTVTQVPKTTSMSQAVKVIAKQPFDLSAGLFEPILLCWPSGEQVLVFNMHHLISDAWSSQVMLADLMAFYSNQSVQDTSTYHYADLVNWQQQASYQQEVKEAVSWWCDYLHDAPHVSALPTAQKRPPQRTFQGQTWSFSLSSEASSAVAELAQDAEVSLFTLLLSCYTAYMSLLTGAEQLITGVPVAGRDRTEFDEVVGLFVNTLPFKAQCQPELSFTAYLAKTQQQWLEILAHQQAPLEAIIDGLGVERSAGINPLVQLMFNFEQGGASQTFGGLTCTEIVTDHDTAKFDCLLSMSYDGQLCRGSFELPSDLYHDAQAQALVKGFAYFVEQVVQDADKPLAAIPLIDTAQQQQVLELGQSLVSPQHTSSDLISSFMSSAAAYPQRIAVREGDKTLSYQALDRVTNQLAHYLIESGVQAGGHVAIVMPRSMDWILAAVAIIKTGAAYVPIDPRWPQERIHFVLQQANINIAFAEQSLSEQVSSLSLPTLLPQLSDYAITAPIKSVTADSVANIIYTSGSTGQPKGVLTPHRGITRLVLNPAEGGLDSHCVVSFMNNPAFDGATFEIWSALLSGGCLAVVTEQQVLAPTEFAKVVEQTGINYGFMTVALFNQYVKTDPRMLHSYRRLWIGGEAVSSPSCKALLESGFNGKLCNGYGPTENTIFSVTCEITLAMVQGTDVPLGHACAWGSHLILNAAGQLVPLGTPGELCLAGEGLAHGYLARPELTAQAFIQNPYGEGNLYRSGDQVYMAADGTIHFLGRIDNQVKIRGHRIEPEELKNQLDQHPDIENSVVVVKQRGELAYLAAYIKVAPQAQINRGSVLTWLKSRVAHYLLPSTVTLVEQFTLTHNGKVDARALPEPTEADWGKVIDDMPLTQQQQKLATIWHKLLKVTPTAKDNFFALGGNSILLMQLVSEVKMALATDLSIAELFMAQTLEEQAELLTQAERSQVAAISTPESFSQASPAQTRMYFMQQLEPTSTAYNINLVAECAALDAKQLQQALIVLSDMHPVLCQRFEEQAGVIQRIAGNPCQLEVVELDSDDQHEVERYAAQCVNKAFDLACDCPLRVTLINSQSRHFIALSAHHIALDGWSLNKLFNDLAVAYEGGELAVAEPFALDYNDYCYQQTNWMQSAEAQAQRAFWQAYLEQANEGVSLPVDHQKRPESNPVAAYYDINLEASVVAQIEQLASRYAVTPFNLYLCAFSLALSHASGERDLVIGTVSAGRTQSGFEQTLGMFVNTLSYRQRYSPQMRFVDLIKQSGHEFGAMMANQMLPYDEVMSALSRGGQSPLFNVMFDLQNSFSSDSLQLAGQPLTLLDLPADQPQFDMTVVLESLPQGTRLRFEYDATLYEPETIARFAHKYLTLLQQASAKPEQVIAEFELLDQGDNSIWHDFATLPATQHRNAHYLDVFDEVVAQYGDKIAVDDGQRSLTYRELNNEANRLAGVLLQQGAVADHPIAVHLTRSCHVMIAMLAIFKAGGCYLPLDTRLPTERIRMLLDEHHIKQVITDRAGPFDDVCVVHPNDRATQHVDLSAVVRHPEQLAYVLFTSGTTGKPKGAMTTHQGMVNHNWAALDTLKFSAVDTFAQTAALSFDISVWQYLGALMKGGCVAIFSDETVLDPLLFLQALTRHQVSVLQTVPVQLQQLMDEVAAGAYDSLGDLRHLIPTGEALPPEMARRWFKRYPHIPMMNAYGPAECSDDVTLHVMKETPAAFYAQLPIGKPVYQSAIYLLDADLLPVPQGAVGEICVAGEVVLGRGYLNAPSLTANAFVANPFGEPGSRLYKTGDLGRYNHLGELEFLGRRDFQIKIRGMRIEMGEIESVMEQAPETKRCVVSVENGVLIAYLESRAELAELKRHAAAWLPDFMVPTHYILMAQIPVTANGKVDRKSLPNLAEAGIDERGEAPQPGLESELAAHMATLLKIDVDRIGRQSDFFQLGGHSLLAMRLISTLRRALEVGNALTVKDLFEQPSPQALAQYITQLQPEARTQISHHELMPLQHFPLSAIQQQMVWFETLQPGTPLYNMPTLWRVHGHLDEAQLNLAMEQLQQQHPMLRARVQLAQQQQYISDDIQALELKTFDTDAALMAWCRERAEQSFDFAASLFAPYLLRSKQGEQVLMLMMHHVITDAWSSQLLLDDLRGLLSGEAVQNPNAITFSDVVHWQMSDSYQQQLAEQLNWWQETLGDATTVLSLPTPHRRPQQRSFVGYSIAFTLDDATSLGLSKLAQQQDASLFMVLLAAYNAYLSRLTGQQDLIVGVPVSGREHSELERVVGLFVNTLPLRSQCQHQAAFTDYLAQIKSQWLGVLAHQDVPFEHLVDALEQERIAGVNPLVQTLFTLDQQGGGAELETVQFSELEMSHDTAKFDLLLAMAEREGQVFGEFEFALDVFPKALGDQLVNGFIHFVGELVLAQSAPIASLSLVSAAQAEQLMALGQADFEAQAEPSDLVSGFAHVVAEHGERIAVKQQDSALSYRQLDEQANQLAHYLIEQGVQQNTLVAIAMSRSVDWIINALAIIKAGAGYVPLDPAWPQERIDFVAEQAAMQLVFVDKHSKATLSSNQLTSIDSRDLALTHYSTLAPFKSVSPETVAHVIYTSGSTGKPKGVITPHRGISRLVLNPEQGELTQNNVVSFMNNPAFDGASFEIWSALLSGACLAVISHSQVLSPADFGQALADYGVDYGFMTVALFNQYVQTDPTILHHYRVLWTGGEVIPIRYCRDLLASGYQGQLCSAYGPTENTIFSTTFALTPSVLAGQDVPLGRACAWSYHLVMDDHGSLLPLGVPGELYLGGAGVAHGYLNRPDLTEQAFVFTPYSEEKLYRSGDRVSQDSDGVLHFIGRTDNQVKIRGHRIEPEELQVRVNQHDAVELSYVQVRQDEEQVYLAAYVQLKPGHALTRQSLQQWLTDKVAHYLLPSTITFVERFKLNANGKIDSKVLPTPSAEDWGQLASSGALKGQAAQLADIWQELLGKQPSLQDSFFTLGGNSLLAMQLVNRVKDEFDIELPIAEVFLKQRLGDQLALLQQAQNDGAAGQQERIQAAAIDAIHPLSFAQERLWFLHDMEPESLAYHLPLAYRMRGKVRLDALSKAIELVANRHVVLKSRVVLDNEQAYQQADPSAKVPFNLHYCAEDELEAMMAKVSAMPFDLRQGPVFRADVFMLDSEDVALLINVHHAMADGWSLAIIADELRQAYRAYCDQQTPELPVLSCQYGDFAQWQRSHFDDHAFTAQLDYWRDTLADAPDLQLYTDRPRTQTRSEAGATYSCLLPQSLVTTLNSYERQGYSGFMVMMATFATVLRRYSGQDDIVIGTPVAGRATTQLEQLVGFFVNMLPLRLQFDAQQSFEQLLVLVQRQLAAAMANQQVPFERIVQEVVKVRDTSRTPVFQAVLSYQDLAYDGLELDGLEVSAIDPQLDVAKYDLLLNVTPQSEGTWLTMEYSSALFDESTIADMMSNFTAILTRMLAQPTAQLDSLPLLSDEVASKVCELYQRPRQDFMCDETTHARFERIAAQYPQHIAIVCEGQSIRYQMLNQQANRIAWQLIERGVTAGSLVGVCVDRSINMLIAILGVMKAGGAYVPLDPTHPQQRIDYIVNDADLTLVIGDVQYSGQFSTVEYLDTAMTMMSSHNSDNPPVRCQPEDLTYVIYTSGSTGTPKGVLLEHRNVVRLFDATATRIPITENDVWSLFSSCTFDFSVWEIWGALLHGGKLVVVPYETTRNSEAFHQLLCEQGVTQLSQTPSAFLQVVRENLQSSQQLPVRRVVLGGEEIDFTALRGWFERYQDDIEIINMYGITEITVHATHRRIQASDVLEQTATASLIGDGIADLDILILDEHQHLVPVGVAGEIYVAGAGLARGYLNLPEQTADRFITVNGDRLYRSGDLARVTVDGDLEYLGRCDNQVKIRGFRIELGEIEALLSDMSSVDEALVMAHKEPQGDTALVAYIMDSQGRASEQQLRAALQQRLPEYMVPAYFVMMEAFPLTANGKVDRRALPEPKAALQAREGELPQTNSEQFVAQVFAELLDLEVVYRDDNFFEIGGHSLLATRVISRLQKQFNYKIAMRDFFQMATVRELAALVGPDEPLTQEKTELAELPQVERQAATLMQQSFWIAQSLLGDKSAYNMPLALLIEGTYDLARIEHAVTALWQGHKALRVYLKQDTQGLWQHAREATAPVPFEVINLGPDESLIEHAQQLGAEPFSFDGDTLFKVVLLTKGAQACLQFVVSHLIADGWSLTILAEEFMALYQAKNTTMISGSDYWQYQALPQTQLEEGLDWWRGHLAAAPQSHQLPLQMERELSRQQGARREVVLTQDVTDDLTQLAQSQGMSSFMLLLAAWQLVQHKFTGETDLVTGFPVSGRDDVAFERTVGLFVNTLPLRGQLDPQQTLQQFLSQVRDSAFDALDHQTIPLSQIVEAVAPDRLAGMNPLFQITFSLHNLPSDSVTLDGLTITPVESEPESVKLDLCWFVQHSDDGMVIQLEYDVDLFEAGLIDSLIGSYEYALTQLSSWLAMPINELSVVSPKQQQKLSHWSQVDGQWPQTATLHGEFERRAEAYPDAVAVEVLNGTSLTYRMLDEKANGLARVLLARGVQVGSRVALCLPRNELSVIAALAVLKAGAAYIGLDPELPAERRDYILSDSDADLLLCTQETAQAVQGECLFLDDFEHIIASVERTNPQIKVRCDQLAYVIYTSGTTGRPKGTLLQHSAVMGFARNSDNLLDIQVGTRVLQFASIAFDSAVLEFWAALMNGATLLLADKMAVMPGIALAQTLETMQVNFAILFPSVLANTPVHAYPALHTILTAGEAPSYALLQSWSAPTRRIINAYGPSETGVGVSLGDFDISRNRKPHMGVPRPGSKLFVLDDQLQPVPPGAVGTLYIGGPCVGLGYWRKPDVTAARFTTHPSHGRLYNSGDLVRYDGDGNLVFIGRADNQIKLRGHRVELEEVEAVLCNLAEVSQAAVVPQYEGETVTALAAYIVTTAPAAQVKAQLQSLVPSYMVPQLWCELAALPTDVNGKIKRSALPAAEVVSSGPRQQASGQVQQTLMTLWQEILGHSDFGVTDNFFDVGGQSILATRLQAAINQAFEKEVELLALFKHTTISAQASWLSDETVAAKPKLGSQAGNKRRQARQRQRRGKETC</sequence>
<comment type="cofactor">
    <cofactor evidence="1">
        <name>pantetheine 4'-phosphate</name>
        <dbReference type="ChEBI" id="CHEBI:47942"/>
    </cofactor>
</comment>
<feature type="domain" description="Carrier" evidence="5">
    <location>
        <begin position="4877"/>
        <end position="4951"/>
    </location>
</feature>
<dbReference type="InterPro" id="IPR020806">
    <property type="entry name" value="PKS_PP-bd"/>
</dbReference>
<dbReference type="NCBIfam" id="TIGR01733">
    <property type="entry name" value="AA-adenyl-dom"/>
    <property type="match status" value="7"/>
</dbReference>
<dbReference type="InterPro" id="IPR025110">
    <property type="entry name" value="AMP-bd_C"/>
</dbReference>
<dbReference type="GO" id="GO:0003824">
    <property type="term" value="F:catalytic activity"/>
    <property type="evidence" value="ECO:0007669"/>
    <property type="project" value="InterPro"/>
</dbReference>
<feature type="domain" description="Carrier" evidence="5">
    <location>
        <begin position="3835"/>
        <end position="3914"/>
    </location>
</feature>
<feature type="domain" description="Carrier" evidence="5">
    <location>
        <begin position="750"/>
        <end position="823"/>
    </location>
</feature>
<protein>
    <recommendedName>
        <fullName evidence="5">Carrier domain-containing protein</fullName>
    </recommendedName>
</protein>
<dbReference type="InterPro" id="IPR042099">
    <property type="entry name" value="ANL_N_sf"/>
</dbReference>
<evidence type="ECO:0000313" key="6">
    <source>
        <dbReference type="EMBL" id="PCK30155.1"/>
    </source>
</evidence>
<dbReference type="InterPro" id="IPR023213">
    <property type="entry name" value="CAT-like_dom_sf"/>
</dbReference>
<feature type="domain" description="Carrier" evidence="5">
    <location>
        <begin position="2806"/>
        <end position="2880"/>
    </location>
</feature>
<dbReference type="EMBL" id="NKHF01000096">
    <property type="protein sequence ID" value="PCK30155.1"/>
    <property type="molecule type" value="Genomic_DNA"/>
</dbReference>
<dbReference type="PROSITE" id="PS50075">
    <property type="entry name" value="CARRIER"/>
    <property type="match status" value="7"/>
</dbReference>
<dbReference type="Gene3D" id="3.30.559.10">
    <property type="entry name" value="Chloramphenicol acetyltransferase-like domain"/>
    <property type="match status" value="6"/>
</dbReference>
<dbReference type="InterPro" id="IPR001242">
    <property type="entry name" value="Condensation_dom"/>
</dbReference>
<dbReference type="GO" id="GO:0043041">
    <property type="term" value="P:amino acid activation for nonribosomal peptide biosynthetic process"/>
    <property type="evidence" value="ECO:0007669"/>
    <property type="project" value="TreeGrafter"/>
</dbReference>
<keyword evidence="3" id="KW-0597">Phosphoprotein</keyword>
<dbReference type="InterPro" id="IPR000873">
    <property type="entry name" value="AMP-dep_synth/lig_dom"/>
</dbReference>
<dbReference type="InterPro" id="IPR036736">
    <property type="entry name" value="ACP-like_sf"/>
</dbReference>
<dbReference type="Gene3D" id="3.30.559.30">
    <property type="entry name" value="Nonribosomal peptide synthetase, condensation domain"/>
    <property type="match status" value="7"/>
</dbReference>
<dbReference type="Gene3D" id="2.30.38.10">
    <property type="entry name" value="Luciferase, Domain 3"/>
    <property type="match status" value="4"/>
</dbReference>
<dbReference type="SMART" id="SM00823">
    <property type="entry name" value="PKS_PP"/>
    <property type="match status" value="6"/>
</dbReference>
<dbReference type="Gene3D" id="3.40.50.980">
    <property type="match status" value="8"/>
</dbReference>
<evidence type="ECO:0000256" key="3">
    <source>
        <dbReference type="ARBA" id="ARBA00022553"/>
    </source>
</evidence>
<dbReference type="InterPro" id="IPR006162">
    <property type="entry name" value="Ppantetheine_attach_site"/>
</dbReference>
<dbReference type="NCBIfam" id="NF004282">
    <property type="entry name" value="PRK05691.1"/>
    <property type="match status" value="9"/>
</dbReference>
<dbReference type="PANTHER" id="PTHR45527">
    <property type="entry name" value="NONRIBOSOMAL PEPTIDE SYNTHETASE"/>
    <property type="match status" value="1"/>
</dbReference>
<dbReference type="GO" id="GO:0005829">
    <property type="term" value="C:cytosol"/>
    <property type="evidence" value="ECO:0007669"/>
    <property type="project" value="TreeGrafter"/>
</dbReference>
<evidence type="ECO:0000313" key="7">
    <source>
        <dbReference type="Proteomes" id="UP000228621"/>
    </source>
</evidence>
<dbReference type="Pfam" id="PF00501">
    <property type="entry name" value="AMP-binding"/>
    <property type="match status" value="7"/>
</dbReference>
<feature type="domain" description="Carrier" evidence="5">
    <location>
        <begin position="6949"/>
        <end position="7024"/>
    </location>
</feature>
<evidence type="ECO:0000256" key="4">
    <source>
        <dbReference type="SAM" id="MobiDB-lite"/>
    </source>
</evidence>
<gene>
    <name evidence="6" type="ORF">CEX98_19055</name>
</gene>
<organism evidence="6 7">
    <name type="scientific">Pseudoalteromonas piscicida</name>
    <dbReference type="NCBI Taxonomy" id="43662"/>
    <lineage>
        <taxon>Bacteria</taxon>
        <taxon>Pseudomonadati</taxon>
        <taxon>Pseudomonadota</taxon>
        <taxon>Gammaproteobacteria</taxon>
        <taxon>Alteromonadales</taxon>
        <taxon>Pseudoalteromonadaceae</taxon>
        <taxon>Pseudoalteromonas</taxon>
    </lineage>
</organism>
<feature type="region of interest" description="Disordered" evidence="4">
    <location>
        <begin position="7030"/>
        <end position="7053"/>
    </location>
</feature>
<dbReference type="CDD" id="cd17643">
    <property type="entry name" value="A_NRPS_Cytc1-like"/>
    <property type="match status" value="1"/>
</dbReference>
<dbReference type="Gene3D" id="1.10.1200.10">
    <property type="entry name" value="ACP-like"/>
    <property type="match status" value="7"/>
</dbReference>
<dbReference type="FunFam" id="3.40.50.980:FF:000001">
    <property type="entry name" value="Non-ribosomal peptide synthetase"/>
    <property type="match status" value="4"/>
</dbReference>